<dbReference type="GO" id="GO:0008168">
    <property type="term" value="F:methyltransferase activity"/>
    <property type="evidence" value="ECO:0007669"/>
    <property type="project" value="UniProtKB-KW"/>
</dbReference>
<gene>
    <name evidence="5" type="ORF">MNBD_NITROSPINAE01-1901</name>
</gene>
<keyword evidence="4 5" id="KW-0808">Transferase</keyword>
<dbReference type="EMBL" id="UOGC01000151">
    <property type="protein sequence ID" value="VAX23539.1"/>
    <property type="molecule type" value="Genomic_DNA"/>
</dbReference>
<comment type="pathway">
    <text evidence="1">Cofactor biosynthesis; (R)-pantothenate biosynthesis; (R)-pantoate from 3-methyl-2-oxobutanoate: step 1/2.</text>
</comment>
<reference evidence="5" key="1">
    <citation type="submission" date="2018-06" db="EMBL/GenBank/DDBJ databases">
        <authorList>
            <person name="Zhirakovskaya E."/>
        </authorList>
    </citation>
    <scope>NUCLEOTIDE SEQUENCE</scope>
</reference>
<dbReference type="Pfam" id="PF02548">
    <property type="entry name" value="Pantoate_transf"/>
    <property type="match status" value="1"/>
</dbReference>
<dbReference type="PANTHER" id="PTHR20881:SF0">
    <property type="entry name" value="3-METHYL-2-OXOBUTANOATE HYDROXYMETHYLTRANSFERASE"/>
    <property type="match status" value="1"/>
</dbReference>
<dbReference type="InterPro" id="IPR040442">
    <property type="entry name" value="Pyrv_kinase-like_dom_sf"/>
</dbReference>
<dbReference type="GO" id="GO:0003864">
    <property type="term" value="F:3-methyl-2-oxobutanoate hydroxymethyltransferase activity"/>
    <property type="evidence" value="ECO:0007669"/>
    <property type="project" value="UniProtKB-EC"/>
</dbReference>
<evidence type="ECO:0000256" key="3">
    <source>
        <dbReference type="ARBA" id="ARBA00012618"/>
    </source>
</evidence>
<sequence length="276" mass="29536">MTSKVTLTSLRSMKEKKEKITALTAYDYSFASLLDEAGIDIILVGDSLGMAIRGEDNTLKVTVDEMVYHTGAVRKGVKRAMLVADMPFMSFHVSPENTLENAGRLIRAGAEAVKLEGASGGVLESVKRLVSVGIPVMGHVGLTPQAVHQMGGFKLQGKGVEAGRKIIDDAMALENAGAFSIVLECVPVSLAEEITEKIKVPVIGIGAGAGCDGQILVSYDMLGIPSGITPKFVKKYADLSNIIKEATTAYIKEIRAEKFPTEEFCYTAPTRRLKAI</sequence>
<dbReference type="CDD" id="cd06557">
    <property type="entry name" value="KPHMT-like"/>
    <property type="match status" value="1"/>
</dbReference>
<accession>A0A3B1C005</accession>
<dbReference type="HAMAP" id="MF_00156">
    <property type="entry name" value="PanB"/>
    <property type="match status" value="1"/>
</dbReference>
<dbReference type="PIRSF" id="PIRSF000388">
    <property type="entry name" value="Pantoate_hydroxy_MeTrfase"/>
    <property type="match status" value="1"/>
</dbReference>
<evidence type="ECO:0000313" key="5">
    <source>
        <dbReference type="EMBL" id="VAX23539.1"/>
    </source>
</evidence>
<dbReference type="SUPFAM" id="SSF51621">
    <property type="entry name" value="Phosphoenolpyruvate/pyruvate domain"/>
    <property type="match status" value="1"/>
</dbReference>
<dbReference type="InterPro" id="IPR003700">
    <property type="entry name" value="Pantoate_hydroxy_MeTrfase"/>
</dbReference>
<dbReference type="AlphaFoldDB" id="A0A3B1C005"/>
<dbReference type="NCBIfam" id="TIGR00222">
    <property type="entry name" value="panB"/>
    <property type="match status" value="1"/>
</dbReference>
<dbReference type="InterPro" id="IPR015813">
    <property type="entry name" value="Pyrv/PenolPyrv_kinase-like_dom"/>
</dbReference>
<dbReference type="GO" id="GO:0000287">
    <property type="term" value="F:magnesium ion binding"/>
    <property type="evidence" value="ECO:0007669"/>
    <property type="project" value="TreeGrafter"/>
</dbReference>
<keyword evidence="5" id="KW-0489">Methyltransferase</keyword>
<evidence type="ECO:0000256" key="4">
    <source>
        <dbReference type="ARBA" id="ARBA00022679"/>
    </source>
</evidence>
<evidence type="ECO:0000256" key="2">
    <source>
        <dbReference type="ARBA" id="ARBA00008676"/>
    </source>
</evidence>
<organism evidence="5">
    <name type="scientific">hydrothermal vent metagenome</name>
    <dbReference type="NCBI Taxonomy" id="652676"/>
    <lineage>
        <taxon>unclassified sequences</taxon>
        <taxon>metagenomes</taxon>
        <taxon>ecological metagenomes</taxon>
    </lineage>
</organism>
<dbReference type="EC" id="2.1.2.11" evidence="3"/>
<comment type="similarity">
    <text evidence="2">Belongs to the PanB family.</text>
</comment>
<dbReference type="FunFam" id="3.20.20.60:FF:000003">
    <property type="entry name" value="3-methyl-2-oxobutanoate hydroxymethyltransferase"/>
    <property type="match status" value="1"/>
</dbReference>
<dbReference type="Gene3D" id="3.20.20.60">
    <property type="entry name" value="Phosphoenolpyruvate-binding domains"/>
    <property type="match status" value="1"/>
</dbReference>
<evidence type="ECO:0000256" key="1">
    <source>
        <dbReference type="ARBA" id="ARBA00005033"/>
    </source>
</evidence>
<dbReference type="GO" id="GO:0032259">
    <property type="term" value="P:methylation"/>
    <property type="evidence" value="ECO:0007669"/>
    <property type="project" value="UniProtKB-KW"/>
</dbReference>
<dbReference type="GO" id="GO:0005737">
    <property type="term" value="C:cytoplasm"/>
    <property type="evidence" value="ECO:0007669"/>
    <property type="project" value="TreeGrafter"/>
</dbReference>
<proteinExistence type="inferred from homology"/>
<dbReference type="GO" id="GO:0015940">
    <property type="term" value="P:pantothenate biosynthetic process"/>
    <property type="evidence" value="ECO:0007669"/>
    <property type="project" value="InterPro"/>
</dbReference>
<dbReference type="PANTHER" id="PTHR20881">
    <property type="entry name" value="3-METHYL-2-OXOBUTANOATE HYDROXYMETHYLTRANSFERASE"/>
    <property type="match status" value="1"/>
</dbReference>
<name>A0A3B1C005_9ZZZZ</name>
<dbReference type="NCBIfam" id="NF001452">
    <property type="entry name" value="PRK00311.1"/>
    <property type="match status" value="1"/>
</dbReference>
<protein>
    <recommendedName>
        <fullName evidence="3">3-methyl-2-oxobutanoate hydroxymethyltransferase</fullName>
        <ecNumber evidence="3">2.1.2.11</ecNumber>
    </recommendedName>
</protein>